<organism evidence="2 3">
    <name type="scientific">Actinidia rufa</name>
    <dbReference type="NCBI Taxonomy" id="165716"/>
    <lineage>
        <taxon>Eukaryota</taxon>
        <taxon>Viridiplantae</taxon>
        <taxon>Streptophyta</taxon>
        <taxon>Embryophyta</taxon>
        <taxon>Tracheophyta</taxon>
        <taxon>Spermatophyta</taxon>
        <taxon>Magnoliopsida</taxon>
        <taxon>eudicotyledons</taxon>
        <taxon>Gunneridae</taxon>
        <taxon>Pentapetalae</taxon>
        <taxon>asterids</taxon>
        <taxon>Ericales</taxon>
        <taxon>Actinidiaceae</taxon>
        <taxon>Actinidia</taxon>
    </lineage>
</organism>
<name>A0A7J0G2K8_9ERIC</name>
<feature type="compositionally biased region" description="Polar residues" evidence="1">
    <location>
        <begin position="566"/>
        <end position="590"/>
    </location>
</feature>
<dbReference type="InterPro" id="IPR040092">
    <property type="entry name" value="TBRG1"/>
</dbReference>
<protein>
    <submittedName>
        <fullName evidence="2">DNA binding protein</fullName>
    </submittedName>
</protein>
<dbReference type="PANTHER" id="PTHR22715">
    <property type="entry name" value="TRANSFORMING GROWTH FACTOR BETA REGULATED GENE 1"/>
    <property type="match status" value="1"/>
</dbReference>
<evidence type="ECO:0000256" key="1">
    <source>
        <dbReference type="SAM" id="MobiDB-lite"/>
    </source>
</evidence>
<dbReference type="InterPro" id="IPR003889">
    <property type="entry name" value="FYrich_C"/>
</dbReference>
<accession>A0A7J0G2K8</accession>
<feature type="region of interest" description="Disordered" evidence="1">
    <location>
        <begin position="294"/>
        <end position="317"/>
    </location>
</feature>
<keyword evidence="3" id="KW-1185">Reference proteome</keyword>
<feature type="region of interest" description="Disordered" evidence="1">
    <location>
        <begin position="108"/>
        <end position="151"/>
    </location>
</feature>
<evidence type="ECO:0000313" key="2">
    <source>
        <dbReference type="EMBL" id="GFZ05012.1"/>
    </source>
</evidence>
<dbReference type="PANTHER" id="PTHR22715:SF1">
    <property type="entry name" value="DNA BINDING PROTEIN"/>
    <property type="match status" value="1"/>
</dbReference>
<evidence type="ECO:0000313" key="3">
    <source>
        <dbReference type="Proteomes" id="UP000585474"/>
    </source>
</evidence>
<sequence>MAKPEEDKSDGLEIISIGTLYGGPWGKKYWSSSRIASTDGQPCSGQTPDIAWENFQKKGCSRVKLWHGKRFSCNIDGVEFFGFKNPFVQRLLRELVANVGGTTEHSFLPSRFGNGDSGAKHNSQCKESSSTPDLLPQIKGKRRRKGKTVNSNSTCGAVLKKIRPKDEMHSNDTVHSRQGGGTLAASINLETAVEIENNPDLVKDGFPLESSRCSDHLKEVPPPKEINGGRFENCISTGLAGDLSMQNQFLNRSTDAEIKVLSSSIMSEDKDEQVPVSKDAQIIDDKDLCAPDSLDFLHDGNSDDQQNGPKESPCKGKSELNAGELVISERLAPELHPIEEMGTIECSEKSDFDSVGQQIANSMITVLLPRALPLLKTFTRKKNTMINPSETSPCWEQKQKENYGTDHHAEVASHGTINCNFAAHNLAQLPYFILIPKIYISEVHTQNSLLDHQEKEKMHILNTDPGSLCFGQNGPVVPDSFKNDQSGSDVTEAALADMGQSIARSETLGLPVGIHAMHQLSNCHAGCIPSRENVFLVRNKYMCQHSDEKDMRFEIHSKENDRYTSPDCTEGTTDGNSPSMVSSVQVSHQETSGDKEEAGTGNTSFTKFQNETNSTRKLNGPLTESIIFRSFNDGYAHDMSPAEDFLLATEIQPGIVSSGVDARLERQTHVQVDKELHGHQNRVNITNSASQFLKQGTGFSVNNSKVADGLNLKPQMNMGHNDRPERIAKFWGCYVHPLPISLVLLSAKDNKIYICVLCGVEISRTLFMYEVALEEKRVGFPSSIGQTPILLPTSRDAFGREIALERSGLQFTPDGQSLVLLKSMKAPYCRERKMQCQCSACRSDCFENNAVNIVQVKHGYISVVVNLKTVDNVHCILVCEPNYLVCVEESGTLHLWVMNSTWSAHLEECNVSTSDCIFPCIVELKRIPNCAALVVGHNGFGEFGLWWLKFF</sequence>
<feature type="region of interest" description="Disordered" evidence="1">
    <location>
        <begin position="560"/>
        <end position="608"/>
    </location>
</feature>
<dbReference type="PROSITE" id="PS51543">
    <property type="entry name" value="FYRC"/>
    <property type="match status" value="1"/>
</dbReference>
<dbReference type="GO" id="GO:0005634">
    <property type="term" value="C:nucleus"/>
    <property type="evidence" value="ECO:0007669"/>
    <property type="project" value="InterPro"/>
</dbReference>
<dbReference type="AlphaFoldDB" id="A0A7J0G2K8"/>
<reference evidence="2 3" key="1">
    <citation type="submission" date="2019-07" db="EMBL/GenBank/DDBJ databases">
        <title>De Novo Assembly of kiwifruit Actinidia rufa.</title>
        <authorList>
            <person name="Sugita-Konishi S."/>
            <person name="Sato K."/>
            <person name="Mori E."/>
            <person name="Abe Y."/>
            <person name="Kisaki G."/>
            <person name="Hamano K."/>
            <person name="Suezawa K."/>
            <person name="Otani M."/>
            <person name="Fukuda T."/>
            <person name="Manabe T."/>
            <person name="Gomi K."/>
            <person name="Tabuchi M."/>
            <person name="Akimitsu K."/>
            <person name="Kataoka I."/>
        </authorList>
    </citation>
    <scope>NUCLEOTIDE SEQUENCE [LARGE SCALE GENOMIC DNA]</scope>
    <source>
        <strain evidence="3">cv. Fuchu</strain>
    </source>
</reference>
<feature type="compositionally biased region" description="Polar residues" evidence="1">
    <location>
        <begin position="120"/>
        <end position="132"/>
    </location>
</feature>
<dbReference type="GO" id="GO:0051726">
    <property type="term" value="P:regulation of cell cycle"/>
    <property type="evidence" value="ECO:0007669"/>
    <property type="project" value="TreeGrafter"/>
</dbReference>
<dbReference type="Gene3D" id="3.30.160.360">
    <property type="match status" value="1"/>
</dbReference>
<comment type="caution">
    <text evidence="2">The sequence shown here is derived from an EMBL/GenBank/DDBJ whole genome shotgun (WGS) entry which is preliminary data.</text>
</comment>
<dbReference type="EMBL" id="BJWL01000017">
    <property type="protein sequence ID" value="GFZ05012.1"/>
    <property type="molecule type" value="Genomic_DNA"/>
</dbReference>
<dbReference type="Proteomes" id="UP000585474">
    <property type="component" value="Unassembled WGS sequence"/>
</dbReference>
<proteinExistence type="predicted"/>
<gene>
    <name evidence="2" type="ORF">Acr_17g0005840</name>
</gene>
<dbReference type="OrthoDB" id="1928087at2759"/>